<sequence length="368" mass="42092">MNKLNIVELFGGIGAIRKAFIDLNLDFQVIDYVENNPNAVKAYNLLYDDNRNVLNVEDYHLPTILDIDLLFHGSPCQDFSVSGKNKGGKKGSNTRSSLLWETIRIIEETQNKPLVVIWENVKNVLSKKHKKVFDQYLNKMKSLGYENSFKVINALSCGIPQKRERVFVVSILKKHSLNKGRLDWIIKFNNLKDISPRNLSEFLSNEVDKKYFLKYKSVAMIKAVLNKKIRIINGIFTNTITTMQWRWNNAGVVKIPFVNFNAENYVLNTENENAIVRTITATGANSKQKIAVVSDKSKQENELAIFLIDDKHYYLRVITPKEAILLMGFSGTDYEKLETNLSNNQIYKLAGNSIVVDCLKKLVNSIFV</sequence>
<dbReference type="SUPFAM" id="SSF53335">
    <property type="entry name" value="S-adenosyl-L-methionine-dependent methyltransferases"/>
    <property type="match status" value="1"/>
</dbReference>
<comment type="catalytic activity">
    <reaction evidence="7">
        <text>a 2'-deoxycytidine in DNA + S-adenosyl-L-methionine = a 5-methyl-2'-deoxycytidine in DNA + S-adenosyl-L-homocysteine + H(+)</text>
        <dbReference type="Rhea" id="RHEA:13681"/>
        <dbReference type="Rhea" id="RHEA-COMP:11369"/>
        <dbReference type="Rhea" id="RHEA-COMP:11370"/>
        <dbReference type="ChEBI" id="CHEBI:15378"/>
        <dbReference type="ChEBI" id="CHEBI:57856"/>
        <dbReference type="ChEBI" id="CHEBI:59789"/>
        <dbReference type="ChEBI" id="CHEBI:85452"/>
        <dbReference type="ChEBI" id="CHEBI:85454"/>
        <dbReference type="EC" id="2.1.1.37"/>
    </reaction>
</comment>
<evidence type="ECO:0000313" key="8">
    <source>
        <dbReference type="EMBL" id="UTO25759.1"/>
    </source>
</evidence>
<keyword evidence="2 5" id="KW-0808">Transferase</keyword>
<dbReference type="REBASE" id="644734">
    <property type="entry name" value="M.MhyB1ORF2690P"/>
</dbReference>
<keyword evidence="3 5" id="KW-0949">S-adenosyl-L-methionine</keyword>
<dbReference type="PANTHER" id="PTHR46098:SF1">
    <property type="entry name" value="TRNA (CYTOSINE(38)-C(5))-METHYLTRANSFERASE"/>
    <property type="match status" value="1"/>
</dbReference>
<dbReference type="NCBIfam" id="TIGR00675">
    <property type="entry name" value="dcm"/>
    <property type="match status" value="1"/>
</dbReference>
<organism evidence="8 9">
    <name type="scientific">Metamycoplasma hyosynoviae</name>
    <dbReference type="NCBI Taxonomy" id="29559"/>
    <lineage>
        <taxon>Bacteria</taxon>
        <taxon>Bacillati</taxon>
        <taxon>Mycoplasmatota</taxon>
        <taxon>Mycoplasmoidales</taxon>
        <taxon>Metamycoplasmataceae</taxon>
        <taxon>Metamycoplasma</taxon>
    </lineage>
</organism>
<dbReference type="AlphaFoldDB" id="A0A9Q9BQ45"/>
<dbReference type="InterPro" id="IPR050750">
    <property type="entry name" value="C5-MTase"/>
</dbReference>
<keyword evidence="4" id="KW-0680">Restriction system</keyword>
<dbReference type="PRINTS" id="PR00105">
    <property type="entry name" value="C5METTRFRASE"/>
</dbReference>
<dbReference type="GO" id="GO:0009307">
    <property type="term" value="P:DNA restriction-modification system"/>
    <property type="evidence" value="ECO:0007669"/>
    <property type="project" value="UniProtKB-KW"/>
</dbReference>
<dbReference type="InterPro" id="IPR029063">
    <property type="entry name" value="SAM-dependent_MTases_sf"/>
</dbReference>
<dbReference type="EC" id="2.1.1.37" evidence="7"/>
<dbReference type="EMBL" id="CP101127">
    <property type="protein sequence ID" value="UTO25759.1"/>
    <property type="molecule type" value="Genomic_DNA"/>
</dbReference>
<dbReference type="RefSeq" id="WP_254735241.1">
    <property type="nucleotide sequence ID" value="NZ_CP101127.1"/>
</dbReference>
<name>A0A9Q9BQ45_9BACT</name>
<dbReference type="PANTHER" id="PTHR46098">
    <property type="entry name" value="TRNA (CYTOSINE(38)-C(5))-METHYLTRANSFERASE"/>
    <property type="match status" value="1"/>
</dbReference>
<evidence type="ECO:0000256" key="5">
    <source>
        <dbReference type="PROSITE-ProRule" id="PRU01016"/>
    </source>
</evidence>
<dbReference type="PROSITE" id="PS51679">
    <property type="entry name" value="SAM_MT_C5"/>
    <property type="match status" value="1"/>
</dbReference>
<evidence type="ECO:0000256" key="7">
    <source>
        <dbReference type="RuleBase" id="RU000417"/>
    </source>
</evidence>
<reference evidence="8" key="1">
    <citation type="submission" date="2022-07" db="EMBL/GenBank/DDBJ databases">
        <title>Complete genome of Mycoplasma hyosynoviae B1.</title>
        <authorList>
            <person name="Spergser J."/>
        </authorList>
    </citation>
    <scope>NUCLEOTIDE SEQUENCE</scope>
    <source>
        <strain evidence="8">B1</strain>
    </source>
</reference>
<evidence type="ECO:0000256" key="4">
    <source>
        <dbReference type="ARBA" id="ARBA00022747"/>
    </source>
</evidence>
<dbReference type="Gene3D" id="3.90.120.30">
    <property type="match status" value="1"/>
</dbReference>
<accession>A0A9Q9BQ45</accession>
<dbReference type="GeneID" id="75105385"/>
<feature type="active site" evidence="5">
    <location>
        <position position="76"/>
    </location>
</feature>
<evidence type="ECO:0000256" key="1">
    <source>
        <dbReference type="ARBA" id="ARBA00022603"/>
    </source>
</evidence>
<dbReference type="GO" id="GO:0032259">
    <property type="term" value="P:methylation"/>
    <property type="evidence" value="ECO:0007669"/>
    <property type="project" value="UniProtKB-KW"/>
</dbReference>
<evidence type="ECO:0000256" key="6">
    <source>
        <dbReference type="RuleBase" id="RU000416"/>
    </source>
</evidence>
<protein>
    <recommendedName>
        <fullName evidence="7">Cytosine-specific methyltransferase</fullName>
        <ecNumber evidence="7">2.1.1.37</ecNumber>
    </recommendedName>
</protein>
<proteinExistence type="inferred from homology"/>
<gene>
    <name evidence="8" type="ORF">NMG93_02690</name>
</gene>
<dbReference type="Gene3D" id="3.40.50.150">
    <property type="entry name" value="Vaccinia Virus protein VP39"/>
    <property type="match status" value="1"/>
</dbReference>
<dbReference type="InterPro" id="IPR001525">
    <property type="entry name" value="C5_MeTfrase"/>
</dbReference>
<dbReference type="Pfam" id="PF00145">
    <property type="entry name" value="DNA_methylase"/>
    <property type="match status" value="1"/>
</dbReference>
<evidence type="ECO:0000256" key="2">
    <source>
        <dbReference type="ARBA" id="ARBA00022679"/>
    </source>
</evidence>
<dbReference type="GO" id="GO:0003886">
    <property type="term" value="F:DNA (cytosine-5-)-methyltransferase activity"/>
    <property type="evidence" value="ECO:0007669"/>
    <property type="project" value="UniProtKB-EC"/>
</dbReference>
<evidence type="ECO:0000313" key="9">
    <source>
        <dbReference type="Proteomes" id="UP001059349"/>
    </source>
</evidence>
<dbReference type="PROSITE" id="PS00094">
    <property type="entry name" value="C5_MTASE_1"/>
    <property type="match status" value="1"/>
</dbReference>
<dbReference type="InterPro" id="IPR018117">
    <property type="entry name" value="C5_DNA_meth_AS"/>
</dbReference>
<comment type="similarity">
    <text evidence="5 6">Belongs to the class I-like SAM-binding methyltransferase superfamily. C5-methyltransferase family.</text>
</comment>
<dbReference type="Proteomes" id="UP001059349">
    <property type="component" value="Chromosome"/>
</dbReference>
<evidence type="ECO:0000256" key="3">
    <source>
        <dbReference type="ARBA" id="ARBA00022691"/>
    </source>
</evidence>
<keyword evidence="1 5" id="KW-0489">Methyltransferase</keyword>